<accession>A0A369UYM5</accession>
<dbReference type="InterPro" id="IPR021390">
    <property type="entry name" value="DUF3025"/>
</dbReference>
<dbReference type="EMBL" id="QQAH01000001">
    <property type="protein sequence ID" value="RDD83439.1"/>
    <property type="molecule type" value="Genomic_DNA"/>
</dbReference>
<dbReference type="AlphaFoldDB" id="A0A369UYM5"/>
<evidence type="ECO:0000313" key="1">
    <source>
        <dbReference type="EMBL" id="RDD83439.1"/>
    </source>
</evidence>
<comment type="caution">
    <text evidence="1">The sequence shown here is derived from an EMBL/GenBank/DDBJ whole genome shotgun (WGS) entry which is preliminary data.</text>
</comment>
<evidence type="ECO:0000313" key="2">
    <source>
        <dbReference type="Proteomes" id="UP000253782"/>
    </source>
</evidence>
<protein>
    <submittedName>
        <fullName evidence="1">DUF3025 domain-containing protein</fullName>
    </submittedName>
</protein>
<keyword evidence="2" id="KW-1185">Reference proteome</keyword>
<organism evidence="1 2">
    <name type="scientific">Dyella tabacisoli</name>
    <dbReference type="NCBI Taxonomy" id="2282381"/>
    <lineage>
        <taxon>Bacteria</taxon>
        <taxon>Pseudomonadati</taxon>
        <taxon>Pseudomonadota</taxon>
        <taxon>Gammaproteobacteria</taxon>
        <taxon>Lysobacterales</taxon>
        <taxon>Rhodanobacteraceae</taxon>
        <taxon>Dyella</taxon>
    </lineage>
</organism>
<sequence>MRYVAPSREDVAPAVFEQQPLAAWSEYAGLLSGSDWPSIEALNALLPDDAPERFVVQSPALLADGLHYEQRIAMRGEIATREANWHDLFNALIWLRYPALKRALNARQIAEVARMGPKLRSRPQYAQTHFDEAGVVVTLRDPTLLPLWDAHDWYGLFWRRREAWRNGSIELALFGHALLEHALTPSKLLVGKALVFVAIAGEDPQRVLDLCAEAITDWRMLRDPLDLRPLPLAGIPGWHANNDDEAFHRETACYQPLREGRRYPPPGLIDA</sequence>
<gene>
    <name evidence="1" type="ORF">DVJ77_02325</name>
</gene>
<dbReference type="Pfam" id="PF11227">
    <property type="entry name" value="DUF3025"/>
    <property type="match status" value="1"/>
</dbReference>
<dbReference type="RefSeq" id="WP_114843831.1">
    <property type="nucleotide sequence ID" value="NZ_JBHSPE010000001.1"/>
</dbReference>
<dbReference type="Proteomes" id="UP000253782">
    <property type="component" value="Unassembled WGS sequence"/>
</dbReference>
<name>A0A369UYM5_9GAMM</name>
<reference evidence="1 2" key="1">
    <citation type="submission" date="2018-07" db="EMBL/GenBank/DDBJ databases">
        <title>Dyella tabacisoli L4-6T, whole genome shotgun sequence.</title>
        <authorList>
            <person name="Zhou X.-K."/>
            <person name="Li W.-J."/>
            <person name="Duan Y.-Q."/>
        </authorList>
    </citation>
    <scope>NUCLEOTIDE SEQUENCE [LARGE SCALE GENOMIC DNA]</scope>
    <source>
        <strain evidence="1 2">L4-6</strain>
    </source>
</reference>
<dbReference type="OrthoDB" id="5292474at2"/>
<proteinExistence type="predicted"/>